<dbReference type="EMBL" id="GEBQ01028463">
    <property type="protein sequence ID" value="JAT11514.1"/>
    <property type="molecule type" value="Transcribed_RNA"/>
</dbReference>
<sequence>VKICNLDSDSLEQFSFILPELSHVTSMSIIGAVLNVLCVGCQNSVGLIRFHLQSREHLNTLDLHEDDDNCCVKISSQLVAYGSGFGCIEDSTGGNDLTVRTVSG</sequence>
<reference evidence="1" key="1">
    <citation type="submission" date="2015-11" db="EMBL/GenBank/DDBJ databases">
        <title>De novo transcriptome assembly of four potential Pierce s Disease insect vectors from Arizona vineyards.</title>
        <authorList>
            <person name="Tassone E.E."/>
        </authorList>
    </citation>
    <scope>NUCLEOTIDE SEQUENCE</scope>
</reference>
<name>A0A1B6KK33_9HEMI</name>
<feature type="non-terminal residue" evidence="1">
    <location>
        <position position="1"/>
    </location>
</feature>
<organism evidence="1">
    <name type="scientific">Graphocephala atropunctata</name>
    <dbReference type="NCBI Taxonomy" id="36148"/>
    <lineage>
        <taxon>Eukaryota</taxon>
        <taxon>Metazoa</taxon>
        <taxon>Ecdysozoa</taxon>
        <taxon>Arthropoda</taxon>
        <taxon>Hexapoda</taxon>
        <taxon>Insecta</taxon>
        <taxon>Pterygota</taxon>
        <taxon>Neoptera</taxon>
        <taxon>Paraneoptera</taxon>
        <taxon>Hemiptera</taxon>
        <taxon>Auchenorrhyncha</taxon>
        <taxon>Membracoidea</taxon>
        <taxon>Cicadellidae</taxon>
        <taxon>Cicadellinae</taxon>
        <taxon>Cicadellini</taxon>
        <taxon>Graphocephala</taxon>
    </lineage>
</organism>
<protein>
    <submittedName>
        <fullName evidence="1">Uncharacterized protein</fullName>
    </submittedName>
</protein>
<proteinExistence type="predicted"/>
<gene>
    <name evidence="1" type="ORF">g.54636</name>
</gene>
<dbReference type="AlphaFoldDB" id="A0A1B6KK33"/>
<accession>A0A1B6KK33</accession>
<feature type="non-terminal residue" evidence="1">
    <location>
        <position position="104"/>
    </location>
</feature>
<evidence type="ECO:0000313" key="1">
    <source>
        <dbReference type="EMBL" id="JAT11514.1"/>
    </source>
</evidence>